<protein>
    <recommendedName>
        <fullName evidence="1">Ubiquitin thioesterase OTU1</fullName>
    </recommendedName>
</protein>
<feature type="region of interest" description="Disordered" evidence="2">
    <location>
        <begin position="163"/>
        <end position="198"/>
    </location>
</feature>
<sequence length="520" mass="57449">MSISLRIATLSGKEVNIEIDLDSSVSDLMRRAQDQLHAGIQCLISGSGVILDRWMTLSEASLNNEDTLRAMLRRAEVVPGSLSFALLRCDGRVVVWGCKRYRDLVDIVQVRASSSAFAAIAWDKSVLTWGNPRLGGDPAKVHTTDESSEKGLLQALERIIARAQQKPGQKAQSDNGRDRSRSPNRLGKKDTLPAEGPAAPFSDKLFSLECGGNGNCGYNCLAAGLALEKGQTFDDIRDVLETRGRTVRNDLYKHMAKHGTEYESWFVPPTEKNETIDAGPTPTSWQDYLESTLREHRWIDGLSLQAASRRYGIQIIVIPLRGEEKDKPMAFGEAKTRSPIVLLLDSLEGHYTLAQLKSGRQWPKEWVNACQASVASPAFRGGGKSTCSADWWVVDTRPPVVILQEHWLCPDKQADLARYLSRHGYRSWMAIMVQLAHLCLIGVYMAPNPADDCQLLPTIDEWVFGTGRGLTSIEQPKPGNNTCQQSRNSLGMTSHHKSSRSKLRSSVAKLLGLMVGVVTN</sequence>
<dbReference type="InterPro" id="IPR038765">
    <property type="entry name" value="Papain-like_cys_pep_sf"/>
</dbReference>
<dbReference type="InterPro" id="IPR029071">
    <property type="entry name" value="Ubiquitin-like_domsf"/>
</dbReference>
<accession>A0ABP0N305</accession>
<dbReference type="Proteomes" id="UP001642464">
    <property type="component" value="Unassembled WGS sequence"/>
</dbReference>
<dbReference type="InterPro" id="IPR000626">
    <property type="entry name" value="Ubiquitin-like_dom"/>
</dbReference>
<keyword evidence="6" id="KW-1185">Reference proteome</keyword>
<feature type="domain" description="Ubiquitin-like" evidence="3">
    <location>
        <begin position="3"/>
        <end position="74"/>
    </location>
</feature>
<dbReference type="SUPFAM" id="SSF54236">
    <property type="entry name" value="Ubiquitin-like"/>
    <property type="match status" value="1"/>
</dbReference>
<evidence type="ECO:0000259" key="4">
    <source>
        <dbReference type="PROSITE" id="PS50802"/>
    </source>
</evidence>
<dbReference type="Gene3D" id="3.90.70.80">
    <property type="match status" value="1"/>
</dbReference>
<dbReference type="Gene3D" id="3.10.20.90">
    <property type="entry name" value="Phosphatidylinositol 3-kinase Catalytic Subunit, Chain A, domain 1"/>
    <property type="match status" value="1"/>
</dbReference>
<dbReference type="SUPFAM" id="SSF50985">
    <property type="entry name" value="RCC1/BLIP-II"/>
    <property type="match status" value="1"/>
</dbReference>
<reference evidence="5 6" key="1">
    <citation type="submission" date="2024-02" db="EMBL/GenBank/DDBJ databases">
        <authorList>
            <person name="Chen Y."/>
            <person name="Shah S."/>
            <person name="Dougan E. K."/>
            <person name="Thang M."/>
            <person name="Chan C."/>
        </authorList>
    </citation>
    <scope>NUCLEOTIDE SEQUENCE [LARGE SCALE GENOMIC DNA]</scope>
</reference>
<evidence type="ECO:0000259" key="3">
    <source>
        <dbReference type="PROSITE" id="PS50053"/>
    </source>
</evidence>
<evidence type="ECO:0000313" key="5">
    <source>
        <dbReference type="EMBL" id="CAK9058153.1"/>
    </source>
</evidence>
<dbReference type="InterPro" id="IPR003323">
    <property type="entry name" value="OTU_dom"/>
</dbReference>
<dbReference type="Gene3D" id="2.130.10.30">
    <property type="entry name" value="Regulator of chromosome condensation 1/beta-lactamase-inhibitor protein II"/>
    <property type="match status" value="1"/>
</dbReference>
<dbReference type="EMBL" id="CAXAMM010026069">
    <property type="protein sequence ID" value="CAK9058153.1"/>
    <property type="molecule type" value="Genomic_DNA"/>
</dbReference>
<dbReference type="CDD" id="cd17039">
    <property type="entry name" value="Ubl_ubiquitin_like"/>
    <property type="match status" value="1"/>
</dbReference>
<dbReference type="PROSITE" id="PS50802">
    <property type="entry name" value="OTU"/>
    <property type="match status" value="1"/>
</dbReference>
<gene>
    <name evidence="5" type="ORF">SCF082_LOCUS31054</name>
</gene>
<evidence type="ECO:0000256" key="2">
    <source>
        <dbReference type="SAM" id="MobiDB-lite"/>
    </source>
</evidence>
<feature type="compositionally biased region" description="Basic and acidic residues" evidence="2">
    <location>
        <begin position="175"/>
        <end position="192"/>
    </location>
</feature>
<evidence type="ECO:0000313" key="6">
    <source>
        <dbReference type="Proteomes" id="UP001642464"/>
    </source>
</evidence>
<organism evidence="5 6">
    <name type="scientific">Durusdinium trenchii</name>
    <dbReference type="NCBI Taxonomy" id="1381693"/>
    <lineage>
        <taxon>Eukaryota</taxon>
        <taxon>Sar</taxon>
        <taxon>Alveolata</taxon>
        <taxon>Dinophyceae</taxon>
        <taxon>Suessiales</taxon>
        <taxon>Symbiodiniaceae</taxon>
        <taxon>Durusdinium</taxon>
    </lineage>
</organism>
<dbReference type="PROSITE" id="PS50053">
    <property type="entry name" value="UBIQUITIN_2"/>
    <property type="match status" value="1"/>
</dbReference>
<proteinExistence type="predicted"/>
<dbReference type="CDD" id="cd22744">
    <property type="entry name" value="OTU"/>
    <property type="match status" value="1"/>
</dbReference>
<dbReference type="InterPro" id="IPR009091">
    <property type="entry name" value="RCC1/BLIP-II"/>
</dbReference>
<feature type="domain" description="OTU" evidence="4">
    <location>
        <begin position="205"/>
        <end position="357"/>
    </location>
</feature>
<comment type="caution">
    <text evidence="5">The sequence shown here is derived from an EMBL/GenBank/DDBJ whole genome shotgun (WGS) entry which is preliminary data.</text>
</comment>
<name>A0ABP0N305_9DINO</name>
<dbReference type="SUPFAM" id="SSF54001">
    <property type="entry name" value="Cysteine proteinases"/>
    <property type="match status" value="1"/>
</dbReference>
<evidence type="ECO:0000256" key="1">
    <source>
        <dbReference type="ARBA" id="ARBA00018935"/>
    </source>
</evidence>